<evidence type="ECO:0000313" key="2">
    <source>
        <dbReference type="Proteomes" id="UP001569153"/>
    </source>
</evidence>
<comment type="caution">
    <text evidence="1">The sequence shown here is derived from an EMBL/GenBank/DDBJ whole genome shotgun (WGS) entry which is preliminary data.</text>
</comment>
<keyword evidence="2" id="KW-1185">Reference proteome</keyword>
<sequence>MRKIRDWKIGSTTFIQDYLAANPDSMIYVPAKENIWLQIPSSRVFLVKLKPVSLLML</sequence>
<gene>
    <name evidence="1" type="ORF">ACED38_18710</name>
</gene>
<dbReference type="EMBL" id="JBGOOT010000032">
    <property type="protein sequence ID" value="MEZ8196899.1"/>
    <property type="molecule type" value="Genomic_DNA"/>
</dbReference>
<proteinExistence type="predicted"/>
<dbReference type="Proteomes" id="UP001569153">
    <property type="component" value="Unassembled WGS sequence"/>
</dbReference>
<name>A0ABV4MBI9_9VIBR</name>
<organism evidence="1 2">
    <name type="scientific">Vibrio cortegadensis</name>
    <dbReference type="NCBI Taxonomy" id="1328770"/>
    <lineage>
        <taxon>Bacteria</taxon>
        <taxon>Pseudomonadati</taxon>
        <taxon>Pseudomonadota</taxon>
        <taxon>Gammaproteobacteria</taxon>
        <taxon>Vibrionales</taxon>
        <taxon>Vibrionaceae</taxon>
        <taxon>Vibrio</taxon>
    </lineage>
</organism>
<reference evidence="1 2" key="1">
    <citation type="submission" date="2024-06" db="EMBL/GenBank/DDBJ databases">
        <authorList>
            <person name="Steensen K."/>
            <person name="Seneca J."/>
            <person name="Bartlau N."/>
            <person name="Yu A.X."/>
            <person name="Polz M.F."/>
        </authorList>
    </citation>
    <scope>NUCLEOTIDE SEQUENCE [LARGE SCALE GENOMIC DNA]</scope>
    <source>
        <strain evidence="1 2">FF146</strain>
    </source>
</reference>
<protein>
    <submittedName>
        <fullName evidence="1">Uncharacterized protein</fullName>
    </submittedName>
</protein>
<accession>A0ABV4MBI9</accession>
<dbReference type="RefSeq" id="WP_171387412.1">
    <property type="nucleotide sequence ID" value="NZ_JBGOOT010000032.1"/>
</dbReference>
<evidence type="ECO:0000313" key="1">
    <source>
        <dbReference type="EMBL" id="MEZ8196899.1"/>
    </source>
</evidence>